<evidence type="ECO:0000313" key="2">
    <source>
        <dbReference type="EMBL" id="MVA76997.1"/>
    </source>
</evidence>
<gene>
    <name evidence="2" type="ORF">GC722_13325</name>
</gene>
<dbReference type="InterPro" id="IPR050266">
    <property type="entry name" value="AB_hydrolase_sf"/>
</dbReference>
<accession>A0A6A9UZ26</accession>
<dbReference type="SUPFAM" id="SSF53474">
    <property type="entry name" value="alpha/beta-Hydrolases"/>
    <property type="match status" value="1"/>
</dbReference>
<dbReference type="EMBL" id="WPCU01000009">
    <property type="protein sequence ID" value="MVA76997.1"/>
    <property type="molecule type" value="Genomic_DNA"/>
</dbReference>
<feature type="domain" description="AB hydrolase-1" evidence="1">
    <location>
        <begin position="2"/>
        <end position="223"/>
    </location>
</feature>
<proteinExistence type="predicted"/>
<organism evidence="2 3">
    <name type="scientific">Auraticoccus cholistanensis</name>
    <dbReference type="NCBI Taxonomy" id="2656650"/>
    <lineage>
        <taxon>Bacteria</taxon>
        <taxon>Bacillati</taxon>
        <taxon>Actinomycetota</taxon>
        <taxon>Actinomycetes</taxon>
        <taxon>Propionibacteriales</taxon>
        <taxon>Propionibacteriaceae</taxon>
        <taxon>Auraticoccus</taxon>
    </lineage>
</organism>
<dbReference type="PANTHER" id="PTHR43798">
    <property type="entry name" value="MONOACYLGLYCEROL LIPASE"/>
    <property type="match status" value="1"/>
</dbReference>
<comment type="caution">
    <text evidence="2">The sequence shown here is derived from an EMBL/GenBank/DDBJ whole genome shotgun (WGS) entry which is preliminary data.</text>
</comment>
<evidence type="ECO:0000259" key="1">
    <source>
        <dbReference type="Pfam" id="PF12697"/>
    </source>
</evidence>
<name>A0A6A9UZ26_9ACTN</name>
<dbReference type="PANTHER" id="PTHR43798:SF5">
    <property type="entry name" value="MONOACYLGLYCEROL LIPASE ABHD6"/>
    <property type="match status" value="1"/>
</dbReference>
<keyword evidence="2" id="KW-0378">Hydrolase</keyword>
<dbReference type="Proteomes" id="UP000435304">
    <property type="component" value="Unassembled WGS sequence"/>
</dbReference>
<dbReference type="PRINTS" id="PR00111">
    <property type="entry name" value="ABHYDROLASE"/>
</dbReference>
<dbReference type="InterPro" id="IPR000073">
    <property type="entry name" value="AB_hydrolase_1"/>
</dbReference>
<dbReference type="Gene3D" id="3.40.50.1820">
    <property type="entry name" value="alpha/beta hydrolase"/>
    <property type="match status" value="1"/>
</dbReference>
<keyword evidence="3" id="KW-1185">Reference proteome</keyword>
<dbReference type="GO" id="GO:0047372">
    <property type="term" value="F:monoacylglycerol lipase activity"/>
    <property type="evidence" value="ECO:0007669"/>
    <property type="project" value="TreeGrafter"/>
</dbReference>
<protein>
    <submittedName>
        <fullName evidence="2">Alpha/beta fold hydrolase</fullName>
    </submittedName>
</protein>
<evidence type="ECO:0000313" key="3">
    <source>
        <dbReference type="Proteomes" id="UP000435304"/>
    </source>
</evidence>
<dbReference type="GO" id="GO:0016020">
    <property type="term" value="C:membrane"/>
    <property type="evidence" value="ECO:0007669"/>
    <property type="project" value="TreeGrafter"/>
</dbReference>
<dbReference type="InterPro" id="IPR029058">
    <property type="entry name" value="AB_hydrolase_fold"/>
</dbReference>
<reference evidence="2 3" key="1">
    <citation type="submission" date="2019-12" db="EMBL/GenBank/DDBJ databases">
        <title>Auraticoccus cholistani sp. nov., an actinomycete isolated from soil of Cholistan desert.</title>
        <authorList>
            <person name="Cheema M.T."/>
        </authorList>
    </citation>
    <scope>NUCLEOTIDE SEQUENCE [LARGE SCALE GENOMIC DNA]</scope>
    <source>
        <strain evidence="2 3">F435</strain>
    </source>
</reference>
<dbReference type="AlphaFoldDB" id="A0A6A9UZ26"/>
<dbReference type="GO" id="GO:0046464">
    <property type="term" value="P:acylglycerol catabolic process"/>
    <property type="evidence" value="ECO:0007669"/>
    <property type="project" value="TreeGrafter"/>
</dbReference>
<sequence length="230" mass="23969">MLLLHGGGVAGWMWRPAARRLATSHRVIVPDLPGHGRSAGEPYRSSQHTVDAVAALLGSGAGPVAVVGFSLGGQLAVLLAAQHPGLVEQVVVVSAQARPMRFAGAALRLVGLTAPLARRRWFAQLQARALAVPPDLLADYLTTSVTTSRTDLVAAVGANLAFVPPPAWSRYPGRVLVLVGARERRLLQASARDLAAAAPHGELEVVPGCGHGVPLQAPGWFADRVAGWLA</sequence>
<dbReference type="Pfam" id="PF12697">
    <property type="entry name" value="Abhydrolase_6"/>
    <property type="match status" value="1"/>
</dbReference>